<dbReference type="AlphaFoldDB" id="A0A834Y2L4"/>
<dbReference type="PROSITE" id="PS50215">
    <property type="entry name" value="ADAM_MEPRO"/>
    <property type="match status" value="1"/>
</dbReference>
<dbReference type="Gene3D" id="3.40.390.10">
    <property type="entry name" value="Collagenase (Catalytic Domain)"/>
    <property type="match status" value="1"/>
</dbReference>
<comment type="caution">
    <text evidence="10">The sequence shown here is derived from an EMBL/GenBank/DDBJ whole genome shotgun (WGS) entry which is preliminary data.</text>
</comment>
<accession>A0A834Y2L4</accession>
<evidence type="ECO:0000256" key="4">
    <source>
        <dbReference type="ARBA" id="ARBA00022833"/>
    </source>
</evidence>
<name>A0A834Y2L4_APHGI</name>
<feature type="active site" evidence="8">
    <location>
        <position position="381"/>
    </location>
</feature>
<dbReference type="Pfam" id="PF17771">
    <property type="entry name" value="ADAMTS_CR_2"/>
    <property type="match status" value="1"/>
</dbReference>
<keyword evidence="2" id="KW-0479">Metal-binding</keyword>
<proteinExistence type="predicted"/>
<keyword evidence="4" id="KW-0862">Zinc</keyword>
<keyword evidence="1" id="KW-0645">Protease</keyword>
<keyword evidence="5" id="KW-0482">Metalloprotease</keyword>
<keyword evidence="7" id="KW-0325">Glycoprotein</keyword>
<dbReference type="GO" id="GO:0004222">
    <property type="term" value="F:metalloendopeptidase activity"/>
    <property type="evidence" value="ECO:0007669"/>
    <property type="project" value="InterPro"/>
</dbReference>
<dbReference type="Proteomes" id="UP000639338">
    <property type="component" value="Unassembled WGS sequence"/>
</dbReference>
<evidence type="ECO:0000256" key="6">
    <source>
        <dbReference type="ARBA" id="ARBA00023157"/>
    </source>
</evidence>
<sequence>MLKTVYSKFHLNISPEERKSIFGTFDTNVPDYELVQIGHSIKTRETKDDRNILKFNAFGKSVRLELNKKKTAFSMNTPIWFATGNGSLNVQYTRLDNDTLHDALAFYEDPNNMAEVIAIKNSKHDSIEFMMHIRDRSSKLTVYKAPLSVIEKWKEFFKKSKNSRVSRSADTQFIENYHIAVNLDNVEPSYKKEPNPVKSYLVTKKIESPPYTGPDPVNIKILLFINYRVEYVSETDLRLYKLLVYLVSFWNAVNLKFNDFINPAIKFHISGVVIGNNKWAAPYLQDSFEPNGKYVNSDIALREFKYFLSQKNQQKMFNSTWDIAITQTDLELCQPDSCNNASSSGRAFIGQTCNNDKSTESPIAIIYDANDFYGILVAAHETAHILGAVDDGQITIRNTSCTPDGSIMNPNTEHMYGPNSDTWSSCSVDEILTILKNKQYGCWLNNSLLDNQPSINIVPHILPGHMVSLSDQCKSRKFTDTCDESKTTCEVLYCWESSFPIPDFLRNCKDSGAPLGGTYCGAGKHCINQKCMPIDKNML</sequence>
<dbReference type="InterPro" id="IPR001590">
    <property type="entry name" value="Peptidase_M12B"/>
</dbReference>
<evidence type="ECO:0000259" key="9">
    <source>
        <dbReference type="PROSITE" id="PS50215"/>
    </source>
</evidence>
<evidence type="ECO:0000256" key="7">
    <source>
        <dbReference type="ARBA" id="ARBA00023180"/>
    </source>
</evidence>
<reference evidence="10 11" key="1">
    <citation type="submission" date="2020-08" db="EMBL/GenBank/DDBJ databases">
        <title>Aphidius gifuensis genome sequencing and assembly.</title>
        <authorList>
            <person name="Du Z."/>
        </authorList>
    </citation>
    <scope>NUCLEOTIDE SEQUENCE [LARGE SCALE GENOMIC DNA]</scope>
    <source>
        <strain evidence="10">YNYX2018</strain>
        <tissue evidence="10">Adults</tissue>
    </source>
</reference>
<keyword evidence="11" id="KW-1185">Reference proteome</keyword>
<dbReference type="SUPFAM" id="SSF55486">
    <property type="entry name" value="Metalloproteases ('zincins'), catalytic domain"/>
    <property type="match status" value="1"/>
</dbReference>
<dbReference type="GO" id="GO:0046872">
    <property type="term" value="F:metal ion binding"/>
    <property type="evidence" value="ECO:0007669"/>
    <property type="project" value="UniProtKB-KW"/>
</dbReference>
<dbReference type="Gene3D" id="3.40.1620.60">
    <property type="match status" value="1"/>
</dbReference>
<gene>
    <name evidence="10" type="ORF">HCN44_002496</name>
</gene>
<dbReference type="PANTHER" id="PTHR11905:SF249">
    <property type="entry name" value="SOL NARAE, ISOFORM C"/>
    <property type="match status" value="1"/>
</dbReference>
<dbReference type="PANTHER" id="PTHR11905">
    <property type="entry name" value="ADAM A DISINTEGRIN AND METALLOPROTEASE DOMAIN"/>
    <property type="match status" value="1"/>
</dbReference>
<evidence type="ECO:0000256" key="5">
    <source>
        <dbReference type="ARBA" id="ARBA00023049"/>
    </source>
</evidence>
<evidence type="ECO:0000256" key="1">
    <source>
        <dbReference type="ARBA" id="ARBA00022670"/>
    </source>
</evidence>
<keyword evidence="3" id="KW-0378">Hydrolase</keyword>
<evidence type="ECO:0000313" key="10">
    <source>
        <dbReference type="EMBL" id="KAF7996850.1"/>
    </source>
</evidence>
<organism evidence="10 11">
    <name type="scientific">Aphidius gifuensis</name>
    <name type="common">Parasitoid wasp</name>
    <dbReference type="NCBI Taxonomy" id="684658"/>
    <lineage>
        <taxon>Eukaryota</taxon>
        <taxon>Metazoa</taxon>
        <taxon>Ecdysozoa</taxon>
        <taxon>Arthropoda</taxon>
        <taxon>Hexapoda</taxon>
        <taxon>Insecta</taxon>
        <taxon>Pterygota</taxon>
        <taxon>Neoptera</taxon>
        <taxon>Endopterygota</taxon>
        <taxon>Hymenoptera</taxon>
        <taxon>Apocrita</taxon>
        <taxon>Ichneumonoidea</taxon>
        <taxon>Braconidae</taxon>
        <taxon>Aphidiinae</taxon>
        <taxon>Aphidius</taxon>
    </lineage>
</organism>
<dbReference type="EMBL" id="JACMRX010000001">
    <property type="protein sequence ID" value="KAF7996850.1"/>
    <property type="molecule type" value="Genomic_DNA"/>
</dbReference>
<dbReference type="GO" id="GO:0006509">
    <property type="term" value="P:membrane protein ectodomain proteolysis"/>
    <property type="evidence" value="ECO:0007669"/>
    <property type="project" value="TreeGrafter"/>
</dbReference>
<dbReference type="InterPro" id="IPR041645">
    <property type="entry name" value="ADAMTS_CR_2"/>
</dbReference>
<dbReference type="InterPro" id="IPR024079">
    <property type="entry name" value="MetalloPept_cat_dom_sf"/>
</dbReference>
<feature type="domain" description="Peptidase M12B" evidence="9">
    <location>
        <begin position="217"/>
        <end position="447"/>
    </location>
</feature>
<keyword evidence="6" id="KW-1015">Disulfide bond</keyword>
<evidence type="ECO:0000256" key="2">
    <source>
        <dbReference type="ARBA" id="ARBA00022723"/>
    </source>
</evidence>
<dbReference type="Pfam" id="PF13688">
    <property type="entry name" value="Reprolysin_5"/>
    <property type="match status" value="1"/>
</dbReference>
<evidence type="ECO:0000256" key="3">
    <source>
        <dbReference type="ARBA" id="ARBA00022801"/>
    </source>
</evidence>
<dbReference type="OrthoDB" id="7656072at2759"/>
<evidence type="ECO:0000256" key="8">
    <source>
        <dbReference type="PROSITE-ProRule" id="PRU00276"/>
    </source>
</evidence>
<evidence type="ECO:0000313" key="11">
    <source>
        <dbReference type="Proteomes" id="UP000639338"/>
    </source>
</evidence>
<protein>
    <recommendedName>
        <fullName evidence="9">Peptidase M12B domain-containing protein</fullName>
    </recommendedName>
</protein>
<comment type="caution">
    <text evidence="8">Lacks conserved residue(s) required for the propagation of feature annotation.</text>
</comment>